<sequence>MVRMTKIGQVPVMTSLTLSVFERPLGSPICSVGGSGSGDLQYRCNVARGQPPGDALLPSPERQPQRQRRLQLDGGGDADSERERDYLHRQTPARLAELQRYCPRAGGASARVRGGAGRQRHGGGQHHLRQRVRAPRQRDLVQRGSGDHQRWAVPDQPQHHGAVHRGPRPGHQQPGHLHLRRGQSAGPRGEQRPRAGPHNLRFQPVK</sequence>
<evidence type="ECO:0000256" key="1">
    <source>
        <dbReference type="SAM" id="MobiDB-lite"/>
    </source>
</evidence>
<dbReference type="Proteomes" id="UP001044222">
    <property type="component" value="Unassembled WGS sequence"/>
</dbReference>
<gene>
    <name evidence="2" type="ORF">ANANG_G00025200</name>
</gene>
<proteinExistence type="predicted"/>
<protein>
    <submittedName>
        <fullName evidence="2">Uncharacterized protein</fullName>
    </submittedName>
</protein>
<comment type="caution">
    <text evidence="2">The sequence shown here is derived from an EMBL/GenBank/DDBJ whole genome shotgun (WGS) entry which is preliminary data.</text>
</comment>
<feature type="compositionally biased region" description="Basic and acidic residues" evidence="1">
    <location>
        <begin position="136"/>
        <end position="150"/>
    </location>
</feature>
<feature type="compositionally biased region" description="Basic residues" evidence="1">
    <location>
        <begin position="118"/>
        <end position="135"/>
    </location>
</feature>
<dbReference type="EMBL" id="JAFIRN010000001">
    <property type="protein sequence ID" value="KAG5857979.1"/>
    <property type="molecule type" value="Genomic_DNA"/>
</dbReference>
<name>A0A9D3MZZ8_ANGAN</name>
<reference evidence="2" key="1">
    <citation type="submission" date="2021-01" db="EMBL/GenBank/DDBJ databases">
        <title>A chromosome-scale assembly of European eel, Anguilla anguilla.</title>
        <authorList>
            <person name="Henkel C."/>
            <person name="Jong-Raadsen S.A."/>
            <person name="Dufour S."/>
            <person name="Weltzien F.-A."/>
            <person name="Palstra A.P."/>
            <person name="Pelster B."/>
            <person name="Spaink H.P."/>
            <person name="Van Den Thillart G.E."/>
            <person name="Jansen H."/>
            <person name="Zahm M."/>
            <person name="Klopp C."/>
            <person name="Cedric C."/>
            <person name="Louis A."/>
            <person name="Berthelot C."/>
            <person name="Parey E."/>
            <person name="Roest Crollius H."/>
            <person name="Montfort J."/>
            <person name="Robinson-Rechavi M."/>
            <person name="Bucao C."/>
            <person name="Bouchez O."/>
            <person name="Gislard M."/>
            <person name="Lluch J."/>
            <person name="Milhes M."/>
            <person name="Lampietro C."/>
            <person name="Lopez Roques C."/>
            <person name="Donnadieu C."/>
            <person name="Braasch I."/>
            <person name="Desvignes T."/>
            <person name="Postlethwait J."/>
            <person name="Bobe J."/>
            <person name="Guiguen Y."/>
            <person name="Dirks R."/>
        </authorList>
    </citation>
    <scope>NUCLEOTIDE SEQUENCE</scope>
    <source>
        <strain evidence="2">Tag_6206</strain>
        <tissue evidence="2">Liver</tissue>
    </source>
</reference>
<evidence type="ECO:0000313" key="3">
    <source>
        <dbReference type="Proteomes" id="UP001044222"/>
    </source>
</evidence>
<feature type="region of interest" description="Disordered" evidence="1">
    <location>
        <begin position="107"/>
        <end position="206"/>
    </location>
</feature>
<keyword evidence="3" id="KW-1185">Reference proteome</keyword>
<feature type="compositionally biased region" description="Basic and acidic residues" evidence="1">
    <location>
        <begin position="79"/>
        <end position="88"/>
    </location>
</feature>
<feature type="region of interest" description="Disordered" evidence="1">
    <location>
        <begin position="46"/>
        <end position="92"/>
    </location>
</feature>
<accession>A0A9D3MZZ8</accession>
<evidence type="ECO:0000313" key="2">
    <source>
        <dbReference type="EMBL" id="KAG5857979.1"/>
    </source>
</evidence>
<dbReference type="AlphaFoldDB" id="A0A9D3MZZ8"/>
<organism evidence="2 3">
    <name type="scientific">Anguilla anguilla</name>
    <name type="common">European freshwater eel</name>
    <name type="synonym">Muraena anguilla</name>
    <dbReference type="NCBI Taxonomy" id="7936"/>
    <lineage>
        <taxon>Eukaryota</taxon>
        <taxon>Metazoa</taxon>
        <taxon>Chordata</taxon>
        <taxon>Craniata</taxon>
        <taxon>Vertebrata</taxon>
        <taxon>Euteleostomi</taxon>
        <taxon>Actinopterygii</taxon>
        <taxon>Neopterygii</taxon>
        <taxon>Teleostei</taxon>
        <taxon>Anguilliformes</taxon>
        <taxon>Anguillidae</taxon>
        <taxon>Anguilla</taxon>
    </lineage>
</organism>